<gene>
    <name evidence="1" type="ORF">PYV00_21370</name>
</gene>
<sequence length="116" mass="12429">MNTSSLSDVSTELLRARRQDIAAAMARYLAEPDAIEPSAEDNQAANSLVDAMIASFSDPDAAAKLLAAHPVSRPYYAQFGDGLTPILRDVMGEAADPSFLSRSVDGYWRAVRSLPA</sequence>
<comment type="caution">
    <text evidence="1">The sequence shown here is derived from an EMBL/GenBank/DDBJ whole genome shotgun (WGS) entry which is preliminary data.</text>
</comment>
<accession>A0ABT5WWH0</accession>
<keyword evidence="2" id="KW-1185">Reference proteome</keyword>
<proteinExistence type="predicted"/>
<dbReference type="Proteomes" id="UP001216253">
    <property type="component" value="Unassembled WGS sequence"/>
</dbReference>
<dbReference type="RefSeq" id="WP_275230373.1">
    <property type="nucleotide sequence ID" value="NZ_JARESE010000076.1"/>
</dbReference>
<evidence type="ECO:0000313" key="2">
    <source>
        <dbReference type="Proteomes" id="UP001216253"/>
    </source>
</evidence>
<organism evidence="1 2">
    <name type="scientific">Novosphingobium album</name>
    <name type="common">ex Liu et al. 2023</name>
    <dbReference type="NCBI Taxonomy" id="3031130"/>
    <lineage>
        <taxon>Bacteria</taxon>
        <taxon>Pseudomonadati</taxon>
        <taxon>Pseudomonadota</taxon>
        <taxon>Alphaproteobacteria</taxon>
        <taxon>Sphingomonadales</taxon>
        <taxon>Sphingomonadaceae</taxon>
        <taxon>Novosphingobium</taxon>
    </lineage>
</organism>
<name>A0ABT5WWH0_9SPHN</name>
<dbReference type="EMBL" id="JARESE010000076">
    <property type="protein sequence ID" value="MDE8654250.1"/>
    <property type="molecule type" value="Genomic_DNA"/>
</dbReference>
<protein>
    <submittedName>
        <fullName evidence="1">Uncharacterized protein</fullName>
    </submittedName>
</protein>
<reference evidence="1 2" key="1">
    <citation type="submission" date="2023-03" db="EMBL/GenBank/DDBJ databases">
        <title>NovoSphingobium album sp. nov. isolated from polycyclic aromatic hydrocarbons- and heavy-metal polluted soil.</title>
        <authorList>
            <person name="Liu Z."/>
            <person name="Wang K."/>
        </authorList>
    </citation>
    <scope>NUCLEOTIDE SEQUENCE [LARGE SCALE GENOMIC DNA]</scope>
    <source>
        <strain evidence="1 2">H3SJ31-1</strain>
    </source>
</reference>
<evidence type="ECO:0000313" key="1">
    <source>
        <dbReference type="EMBL" id="MDE8654250.1"/>
    </source>
</evidence>